<dbReference type="AlphaFoldDB" id="A0A9N8WAH3"/>
<evidence type="ECO:0000256" key="2">
    <source>
        <dbReference type="SAM" id="MobiDB-lite"/>
    </source>
</evidence>
<dbReference type="InterPro" id="IPR028211">
    <property type="entry name" value="Ntr2"/>
</dbReference>
<keyword evidence="1" id="KW-0175">Coiled coil</keyword>
<proteinExistence type="predicted"/>
<gene>
    <name evidence="3" type="ORF">POCULU_LOCUS1322</name>
</gene>
<name>A0A9N8WAH3_9GLOM</name>
<evidence type="ECO:0000313" key="4">
    <source>
        <dbReference type="Proteomes" id="UP000789572"/>
    </source>
</evidence>
<evidence type="ECO:0000313" key="3">
    <source>
        <dbReference type="EMBL" id="CAG8476676.1"/>
    </source>
</evidence>
<dbReference type="Proteomes" id="UP000789572">
    <property type="component" value="Unassembled WGS sequence"/>
</dbReference>
<accession>A0A9N8WAH3</accession>
<sequence length="564" mass="63032">KPKTRNIRKKVTVDDEDADSISDQSLLLSTATTTTTPATPATLTKKTKKLKSHVKLSFGIEEEALGFSEDEGGEVYVSKVQANRRTPGTKPRKLYLDVRSLPKNLESGTEAPTYTKEILSQLKESTPNTPPSFTEDALVAEKFPSTIGTGPITGIPDPATIHAAKKKREMLRQRAVSGAPEYISLSDETDVISTSGKKLESRLVREEDEADDVDAATEVSQLLLEKSEEEVLKLKINDPFRKNQKTVEEALEWKIKTKSREYLETLQNRQDADLKCMFVILRVELNSKLLAEISELRKEYAKIPELRKKYAEIEAGNVKLRQVIEESIELKTRFEELEKNNKTDTAKLTAENTELKDRITKLEQKQTQVITNELRASSTTKSESLTELEESEIRCSALPPATSLPQDDTSKQMSEDASDISDIASNTKSLEDKAIDEFLDGVHKKRHLADLAEWNNEYDIASQEYLQLKALHPNPTKNVTKVGSRNANQMPADGGSSIIIHNSTLSRNSSGNSLEIGSIAKSFVDEMTPQQQMPQQQMLFSSFFVALAIRMKVTKQQTVMGLIQ</sequence>
<feature type="region of interest" description="Disordered" evidence="2">
    <location>
        <begin position="373"/>
        <end position="415"/>
    </location>
</feature>
<dbReference type="OrthoDB" id="429427at2759"/>
<reference evidence="3" key="1">
    <citation type="submission" date="2021-06" db="EMBL/GenBank/DDBJ databases">
        <authorList>
            <person name="Kallberg Y."/>
            <person name="Tangrot J."/>
            <person name="Rosling A."/>
        </authorList>
    </citation>
    <scope>NUCLEOTIDE SEQUENCE</scope>
    <source>
        <strain evidence="3">IA702</strain>
    </source>
</reference>
<dbReference type="GO" id="GO:0000390">
    <property type="term" value="P:spliceosomal complex disassembly"/>
    <property type="evidence" value="ECO:0007669"/>
    <property type="project" value="InterPro"/>
</dbReference>
<protein>
    <submittedName>
        <fullName evidence="3">2224_t:CDS:1</fullName>
    </submittedName>
</protein>
<dbReference type="GO" id="GO:0071008">
    <property type="term" value="C:U2-type post-mRNA release spliceosomal complex"/>
    <property type="evidence" value="ECO:0007669"/>
    <property type="project" value="InterPro"/>
</dbReference>
<dbReference type="EMBL" id="CAJVPJ010000096">
    <property type="protein sequence ID" value="CAG8476676.1"/>
    <property type="molecule type" value="Genomic_DNA"/>
</dbReference>
<keyword evidence="4" id="KW-1185">Reference proteome</keyword>
<feature type="coiled-coil region" evidence="1">
    <location>
        <begin position="320"/>
        <end position="365"/>
    </location>
</feature>
<comment type="caution">
    <text evidence="3">The sequence shown here is derived from an EMBL/GenBank/DDBJ whole genome shotgun (WGS) entry which is preliminary data.</text>
</comment>
<dbReference type="Pfam" id="PF15458">
    <property type="entry name" value="NTR2"/>
    <property type="match status" value="1"/>
</dbReference>
<feature type="non-terminal residue" evidence="3">
    <location>
        <position position="564"/>
    </location>
</feature>
<feature type="coiled-coil region" evidence="1">
    <location>
        <begin position="444"/>
        <end position="471"/>
    </location>
</feature>
<evidence type="ECO:0000256" key="1">
    <source>
        <dbReference type="SAM" id="Coils"/>
    </source>
</evidence>
<organism evidence="3 4">
    <name type="scientific">Paraglomus occultum</name>
    <dbReference type="NCBI Taxonomy" id="144539"/>
    <lineage>
        <taxon>Eukaryota</taxon>
        <taxon>Fungi</taxon>
        <taxon>Fungi incertae sedis</taxon>
        <taxon>Mucoromycota</taxon>
        <taxon>Glomeromycotina</taxon>
        <taxon>Glomeromycetes</taxon>
        <taxon>Paraglomerales</taxon>
        <taxon>Paraglomeraceae</taxon>
        <taxon>Paraglomus</taxon>
    </lineage>
</organism>